<evidence type="ECO:0000313" key="2">
    <source>
        <dbReference type="Proteomes" id="UP000825072"/>
    </source>
</evidence>
<accession>A0AAD1KLT9</accession>
<organism evidence="1 2">
    <name type="scientific">Cutibacterium modestum</name>
    <dbReference type="NCBI Taxonomy" id="2559073"/>
    <lineage>
        <taxon>Bacteria</taxon>
        <taxon>Bacillati</taxon>
        <taxon>Actinomycetota</taxon>
        <taxon>Actinomycetes</taxon>
        <taxon>Propionibacteriales</taxon>
        <taxon>Propionibacteriaceae</taxon>
        <taxon>Cutibacterium</taxon>
    </lineage>
</organism>
<dbReference type="AlphaFoldDB" id="A0AAD1KLT9"/>
<dbReference type="EMBL" id="AP024747">
    <property type="protein sequence ID" value="BCY24012.1"/>
    <property type="molecule type" value="Genomic_DNA"/>
</dbReference>
<dbReference type="Proteomes" id="UP000825072">
    <property type="component" value="Chromosome 1"/>
</dbReference>
<name>A0AAD1KLT9_9ACTN</name>
<reference evidence="1" key="1">
    <citation type="submission" date="2021-06" db="EMBL/GenBank/DDBJ databases">
        <title>Genome sequence of Cutibacterium modestum strain KB17-24694.</title>
        <authorList>
            <person name="Dekio I."/>
            <person name="Asahina A."/>
            <person name="Nishida M."/>
        </authorList>
    </citation>
    <scope>NUCLEOTIDE SEQUENCE</scope>
    <source>
        <strain evidence="1">KB17-24694</strain>
    </source>
</reference>
<sequence length="54" mass="6238">MHTISLTYYVYLHTQMWKTSGQPGDNDGTTFYIHSHPIDTHIRSTSSSTAEERH</sequence>
<protein>
    <submittedName>
        <fullName evidence="1">Uncharacterized protein</fullName>
    </submittedName>
</protein>
<proteinExistence type="predicted"/>
<gene>
    <name evidence="1" type="ORF">KB1_00020</name>
</gene>
<evidence type="ECO:0000313" key="1">
    <source>
        <dbReference type="EMBL" id="BCY24012.1"/>
    </source>
</evidence>